<dbReference type="InterPro" id="IPR010982">
    <property type="entry name" value="Lambda_DNA-bd_dom_sf"/>
</dbReference>
<dbReference type="OrthoDB" id="3542608at2"/>
<keyword evidence="3" id="KW-1185">Reference proteome</keyword>
<gene>
    <name evidence="2" type="ORF">FEF34_21305</name>
</gene>
<dbReference type="SUPFAM" id="SSF47413">
    <property type="entry name" value="lambda repressor-like DNA-binding domains"/>
    <property type="match status" value="1"/>
</dbReference>
<dbReference type="PANTHER" id="PTHR35010:SF3">
    <property type="entry name" value="BLL4873 PROTEIN"/>
    <property type="match status" value="1"/>
</dbReference>
<dbReference type="SMART" id="SM00530">
    <property type="entry name" value="HTH_XRE"/>
    <property type="match status" value="1"/>
</dbReference>
<evidence type="ECO:0000313" key="3">
    <source>
        <dbReference type="Proteomes" id="UP000305921"/>
    </source>
</evidence>
<dbReference type="GO" id="GO:0003677">
    <property type="term" value="F:DNA binding"/>
    <property type="evidence" value="ECO:0007669"/>
    <property type="project" value="InterPro"/>
</dbReference>
<dbReference type="Gene3D" id="3.30.450.180">
    <property type="match status" value="1"/>
</dbReference>
<feature type="domain" description="HTH cro/C1-type" evidence="1">
    <location>
        <begin position="13"/>
        <end position="85"/>
    </location>
</feature>
<dbReference type="Gene3D" id="1.10.260.40">
    <property type="entry name" value="lambda repressor-like DNA-binding domains"/>
    <property type="match status" value="1"/>
</dbReference>
<dbReference type="AlphaFoldDB" id="A0A5R9EB78"/>
<dbReference type="Proteomes" id="UP000305921">
    <property type="component" value="Unassembled WGS sequence"/>
</dbReference>
<proteinExistence type="predicted"/>
<dbReference type="InterPro" id="IPR041413">
    <property type="entry name" value="MLTR_LBD"/>
</dbReference>
<sequence length="282" mass="31530">MPTSRQLKELGRFLTVRRAEIAPARVGLPVAGARRTPGLRREEVALLAGVGVSWYTWIEQGRAENVSAEILSAISRVLDLDDTQRQYVRRLAGLGSDHTAASTLPDAESLQPYVDNWLPNPAYIADRVWNVTVSNRTAREVLGMDGGTGNIIRDFFTHPATRRRYPTWDRDAPTVVARFRSHAASYPGDPLLATEIDRLRGESREFSDLWNAQDVQEDSCGIDLFEHPDTGEISLKRTTLDFTVRLGLRLTVFFPVPGTGAQQSIERLASHLPDRTRFDHVA</sequence>
<dbReference type="Pfam" id="PF17765">
    <property type="entry name" value="MLTR_LBD"/>
    <property type="match status" value="1"/>
</dbReference>
<evidence type="ECO:0000313" key="2">
    <source>
        <dbReference type="EMBL" id="TLQ45233.1"/>
    </source>
</evidence>
<dbReference type="Pfam" id="PF13560">
    <property type="entry name" value="HTH_31"/>
    <property type="match status" value="1"/>
</dbReference>
<evidence type="ECO:0000259" key="1">
    <source>
        <dbReference type="SMART" id="SM00530"/>
    </source>
</evidence>
<dbReference type="InterPro" id="IPR001387">
    <property type="entry name" value="Cro/C1-type_HTH"/>
</dbReference>
<dbReference type="CDD" id="cd00093">
    <property type="entry name" value="HTH_XRE"/>
    <property type="match status" value="1"/>
</dbReference>
<protein>
    <submittedName>
        <fullName evidence="2">Helix-turn-helix transcriptional regulator</fullName>
    </submittedName>
</protein>
<organism evidence="2 3">
    <name type="scientific">Streptomyces marianii</name>
    <dbReference type="NCBI Taxonomy" id="1817406"/>
    <lineage>
        <taxon>Bacteria</taxon>
        <taxon>Bacillati</taxon>
        <taxon>Actinomycetota</taxon>
        <taxon>Actinomycetes</taxon>
        <taxon>Kitasatosporales</taxon>
        <taxon>Streptomycetaceae</taxon>
        <taxon>Streptomyces</taxon>
    </lineage>
</organism>
<dbReference type="EMBL" id="VAWE01000001">
    <property type="protein sequence ID" value="TLQ45233.1"/>
    <property type="molecule type" value="Genomic_DNA"/>
</dbReference>
<dbReference type="RefSeq" id="WP_138054576.1">
    <property type="nucleotide sequence ID" value="NZ_VAWE01000001.1"/>
</dbReference>
<name>A0A5R9EB78_9ACTN</name>
<dbReference type="PANTHER" id="PTHR35010">
    <property type="entry name" value="BLL4672 PROTEIN-RELATED"/>
    <property type="match status" value="1"/>
</dbReference>
<accession>A0A5R9EB78</accession>
<reference evidence="2 3" key="1">
    <citation type="submission" date="2019-05" db="EMBL/GenBank/DDBJ databases">
        <title>Streptomyces marianii sp. nov., a novel marine actinomycete from southern coast of India.</title>
        <authorList>
            <person name="Iniyan A.M."/>
            <person name="Wink J."/>
            <person name="Ramprasad E."/>
            <person name="Ramana C.V."/>
            <person name="Bunk B."/>
            <person name="Sproer C."/>
            <person name="Joseph F.-J.R.S."/>
            <person name="Vincent S.G.P."/>
        </authorList>
    </citation>
    <scope>NUCLEOTIDE SEQUENCE [LARGE SCALE GENOMIC DNA]</scope>
    <source>
        <strain evidence="2 3">ICN19</strain>
    </source>
</reference>
<comment type="caution">
    <text evidence="2">The sequence shown here is derived from an EMBL/GenBank/DDBJ whole genome shotgun (WGS) entry which is preliminary data.</text>
</comment>